<proteinExistence type="inferred from homology"/>
<dbReference type="Gene3D" id="3.30.420.40">
    <property type="match status" value="2"/>
</dbReference>
<dbReference type="AlphaFoldDB" id="A0A1T4V8I2"/>
<dbReference type="RefSeq" id="WP_078928565.1">
    <property type="nucleotide sequence ID" value="NZ_FUXX01000014.1"/>
</dbReference>
<protein>
    <recommendedName>
        <fullName evidence="2">tRNA threonylcarbamoyladenosine biosynthesis protein TsaB</fullName>
    </recommendedName>
    <alternativeName>
        <fullName evidence="3">t(6)A37 threonylcarbamoyladenosine biosynthesis protein TsaB</fullName>
    </alternativeName>
</protein>
<evidence type="ECO:0000313" key="5">
    <source>
        <dbReference type="EMBL" id="SKA61288.1"/>
    </source>
</evidence>
<sequence>MKLIAIDTSTENCSVALLNEARIAFRSEVAPQKHAEIVLEMLDTILKDNSLSKDDLDGLVLGIGPGSFTGVRIAASTVQGLALGLNLKVAKITSLEALAIEALSKASASYVVSSIDARMGEVYIAVYKVEGSSLSLMSEEKVLKPEEAVAFFKENVGDCEDVICAGSGVDILKKAGMNDYPKLADFPQAQFLLNKGAELFSLGKVVDPEEALPLYVRNEVTWKKVSEQ</sequence>
<dbReference type="InterPro" id="IPR022496">
    <property type="entry name" value="T6A_TsaB"/>
</dbReference>
<dbReference type="Proteomes" id="UP000242432">
    <property type="component" value="Unassembled WGS sequence"/>
</dbReference>
<evidence type="ECO:0000256" key="3">
    <source>
        <dbReference type="ARBA" id="ARBA00032446"/>
    </source>
</evidence>
<dbReference type="PANTHER" id="PTHR11735:SF11">
    <property type="entry name" value="TRNA THREONYLCARBAMOYLADENOSINE BIOSYNTHESIS PROTEIN TSAB"/>
    <property type="match status" value="1"/>
</dbReference>
<organism evidence="5 6">
    <name type="scientific">Succinivibrio dextrinosolvens DSM 3072</name>
    <dbReference type="NCBI Taxonomy" id="1123324"/>
    <lineage>
        <taxon>Bacteria</taxon>
        <taxon>Pseudomonadati</taxon>
        <taxon>Pseudomonadota</taxon>
        <taxon>Gammaproteobacteria</taxon>
        <taxon>Aeromonadales</taxon>
        <taxon>Succinivibrionaceae</taxon>
        <taxon>Succinivibrio</taxon>
    </lineage>
</organism>
<dbReference type="PANTHER" id="PTHR11735">
    <property type="entry name" value="TRNA N6-ADENOSINE THREONYLCARBAMOYLTRANSFERASE"/>
    <property type="match status" value="1"/>
</dbReference>
<evidence type="ECO:0000256" key="1">
    <source>
        <dbReference type="ARBA" id="ARBA00010493"/>
    </source>
</evidence>
<evidence type="ECO:0000256" key="2">
    <source>
        <dbReference type="ARBA" id="ARBA00019012"/>
    </source>
</evidence>
<dbReference type="GO" id="GO:0005829">
    <property type="term" value="C:cytosol"/>
    <property type="evidence" value="ECO:0007669"/>
    <property type="project" value="TreeGrafter"/>
</dbReference>
<evidence type="ECO:0000259" key="4">
    <source>
        <dbReference type="Pfam" id="PF00814"/>
    </source>
</evidence>
<dbReference type="CDD" id="cd24032">
    <property type="entry name" value="ASKHA_NBD_TsaB"/>
    <property type="match status" value="1"/>
</dbReference>
<dbReference type="NCBIfam" id="TIGR03725">
    <property type="entry name" value="T6A_YeaZ"/>
    <property type="match status" value="1"/>
</dbReference>
<gene>
    <name evidence="5" type="ORF">SAMN02745213_01057</name>
</gene>
<reference evidence="6" key="1">
    <citation type="submission" date="2017-02" db="EMBL/GenBank/DDBJ databases">
        <authorList>
            <person name="Varghese N."/>
            <person name="Submissions S."/>
        </authorList>
    </citation>
    <scope>NUCLEOTIDE SEQUENCE [LARGE SCALE GENOMIC DNA]</scope>
    <source>
        <strain evidence="6">DSM 3072</strain>
    </source>
</reference>
<evidence type="ECO:0000313" key="6">
    <source>
        <dbReference type="Proteomes" id="UP000242432"/>
    </source>
</evidence>
<dbReference type="STRING" id="83771.SAMN02910357_00839"/>
<dbReference type="EMBL" id="FUXX01000014">
    <property type="protein sequence ID" value="SKA61288.1"/>
    <property type="molecule type" value="Genomic_DNA"/>
</dbReference>
<dbReference type="GO" id="GO:0002949">
    <property type="term" value="P:tRNA threonylcarbamoyladenosine modification"/>
    <property type="evidence" value="ECO:0007669"/>
    <property type="project" value="InterPro"/>
</dbReference>
<dbReference type="Pfam" id="PF00814">
    <property type="entry name" value="TsaD"/>
    <property type="match status" value="1"/>
</dbReference>
<keyword evidence="6" id="KW-1185">Reference proteome</keyword>
<accession>A0A1T4V8I2</accession>
<dbReference type="InterPro" id="IPR000905">
    <property type="entry name" value="Gcp-like_dom"/>
</dbReference>
<dbReference type="SUPFAM" id="SSF53067">
    <property type="entry name" value="Actin-like ATPase domain"/>
    <property type="match status" value="2"/>
</dbReference>
<dbReference type="InterPro" id="IPR043129">
    <property type="entry name" value="ATPase_NBD"/>
</dbReference>
<feature type="domain" description="Gcp-like" evidence="4">
    <location>
        <begin position="28"/>
        <end position="175"/>
    </location>
</feature>
<comment type="similarity">
    <text evidence="1">Belongs to the KAE1 / TsaD family. TsaB subfamily.</text>
</comment>
<name>A0A1T4V8I2_9GAMM</name>